<dbReference type="HAMAP" id="MF_00269">
    <property type="entry name" value="Tpx"/>
    <property type="match status" value="1"/>
</dbReference>
<dbReference type="OrthoDB" id="9781543at2"/>
<dbReference type="InterPro" id="IPR002065">
    <property type="entry name" value="TPX"/>
</dbReference>
<evidence type="ECO:0000256" key="5">
    <source>
        <dbReference type="ARBA" id="ARBA00023284"/>
    </source>
</evidence>
<evidence type="ECO:0000313" key="8">
    <source>
        <dbReference type="EMBL" id="QCX00102.1"/>
    </source>
</evidence>
<dbReference type="RefSeq" id="WP_138852449.1">
    <property type="nucleotide sequence ID" value="NZ_CP040710.1"/>
</dbReference>
<evidence type="ECO:0000256" key="1">
    <source>
        <dbReference type="ARBA" id="ARBA00022559"/>
    </source>
</evidence>
<dbReference type="SUPFAM" id="SSF52833">
    <property type="entry name" value="Thioredoxin-like"/>
    <property type="match status" value="1"/>
</dbReference>
<dbReference type="PROSITE" id="PS51352">
    <property type="entry name" value="THIOREDOXIN_2"/>
    <property type="match status" value="1"/>
</dbReference>
<organism evidence="8 9">
    <name type="scientific">Aggregatimonas sangjinii</name>
    <dbReference type="NCBI Taxonomy" id="2583587"/>
    <lineage>
        <taxon>Bacteria</taxon>
        <taxon>Pseudomonadati</taxon>
        <taxon>Bacteroidota</taxon>
        <taxon>Flavobacteriia</taxon>
        <taxon>Flavobacteriales</taxon>
        <taxon>Flavobacteriaceae</taxon>
        <taxon>Aggregatimonas</taxon>
    </lineage>
</organism>
<keyword evidence="4 6" id="KW-1015">Disulfide bond</keyword>
<sequence length="168" mass="17916">MATVTLHGDSIHTIGELPATGKSAPDFKLTKSDLSSATLADYKGKKIVLNIFPSIDTGTCAKSVRQFNKKASELDNTTVLCISKDLPFAQARFCGAEGIENVEMLSDFRDGNFGKAYGLAFSDGPLMPLHSRAVVVLNGEGEVTYTEQVPEIVDEPNYEAALAALSNG</sequence>
<feature type="disulfide bond" description="Redox-active" evidence="6">
    <location>
        <begin position="60"/>
        <end position="94"/>
    </location>
</feature>
<dbReference type="AlphaFoldDB" id="A0A5B7SPJ2"/>
<keyword evidence="5 6" id="KW-0676">Redox-active center</keyword>
<comment type="miscellaneous">
    <text evidence="6">The active site is a conserved redox-active cysteine residue, the peroxidatic cysteine (C(P)), which makes the nucleophilic attack on the peroxide substrate. The peroxide oxidizes the C(P)-SH to cysteine sulfenic acid (C(P)-SOH), which then reacts with another cysteine residue, the resolving cysteine (C(R)), to form a disulfide bridge. The disulfide is subsequently reduced by an appropriate electron donor to complete the catalytic cycle. In this atypical 2-Cys peroxiredoxin, C(R) is present in the same subunit to form an intramolecular disulfide. The disulfide is subsequently reduced by thioredoxin.</text>
</comment>
<keyword evidence="9" id="KW-1185">Reference proteome</keyword>
<dbReference type="CDD" id="cd03014">
    <property type="entry name" value="PRX_Atyp2cys"/>
    <property type="match status" value="1"/>
</dbReference>
<dbReference type="KEGG" id="asag:FGM00_08290"/>
<protein>
    <recommendedName>
        <fullName evidence="6">Thiol peroxidase</fullName>
        <shortName evidence="6">Tpx</shortName>
        <ecNumber evidence="6">1.11.1.24</ecNumber>
    </recommendedName>
    <alternativeName>
        <fullName evidence="6">Peroxiredoxin tpx</fullName>
        <shortName evidence="6">Prx</shortName>
    </alternativeName>
    <alternativeName>
        <fullName evidence="6">Thioredoxin peroxidase</fullName>
    </alternativeName>
    <alternativeName>
        <fullName evidence="6">Thioredoxin-dependent peroxiredoxin</fullName>
    </alternativeName>
</protein>
<keyword evidence="3 6" id="KW-0560">Oxidoreductase</keyword>
<dbReference type="GO" id="GO:0008379">
    <property type="term" value="F:thioredoxin peroxidase activity"/>
    <property type="evidence" value="ECO:0007669"/>
    <property type="project" value="UniProtKB-UniRule"/>
</dbReference>
<dbReference type="Pfam" id="PF08534">
    <property type="entry name" value="Redoxin"/>
    <property type="match status" value="1"/>
</dbReference>
<gene>
    <name evidence="6" type="primary">tpx</name>
    <name evidence="8" type="ORF">FGM00_08290</name>
</gene>
<dbReference type="InterPro" id="IPR036249">
    <property type="entry name" value="Thioredoxin-like_sf"/>
</dbReference>
<reference evidence="8 9" key="1">
    <citation type="submission" date="2019-05" db="EMBL/GenBank/DDBJ databases">
        <title>Genome sequencing of F202Z8.</title>
        <authorList>
            <person name="Kwon Y.M."/>
        </authorList>
    </citation>
    <scope>NUCLEOTIDE SEQUENCE [LARGE SCALE GENOMIC DNA]</scope>
    <source>
        <strain evidence="8 9">F202Z8</strain>
    </source>
</reference>
<dbReference type="Proteomes" id="UP000310017">
    <property type="component" value="Chromosome"/>
</dbReference>
<comment type="similarity">
    <text evidence="6">Belongs to the peroxiredoxin family. Tpx subfamily.</text>
</comment>
<dbReference type="PANTHER" id="PTHR43110:SF1">
    <property type="entry name" value="THIOL PEROXIDASE"/>
    <property type="match status" value="1"/>
</dbReference>
<comment type="subunit">
    <text evidence="6">Homodimer.</text>
</comment>
<keyword evidence="2 6" id="KW-0049">Antioxidant</keyword>
<dbReference type="EMBL" id="CP040710">
    <property type="protein sequence ID" value="QCX00102.1"/>
    <property type="molecule type" value="Genomic_DNA"/>
</dbReference>
<keyword evidence="1 6" id="KW-0575">Peroxidase</keyword>
<evidence type="ECO:0000259" key="7">
    <source>
        <dbReference type="PROSITE" id="PS51352"/>
    </source>
</evidence>
<feature type="domain" description="Thioredoxin" evidence="7">
    <location>
        <begin position="18"/>
        <end position="167"/>
    </location>
</feature>
<evidence type="ECO:0000256" key="3">
    <source>
        <dbReference type="ARBA" id="ARBA00023002"/>
    </source>
</evidence>
<dbReference type="PROSITE" id="PS01265">
    <property type="entry name" value="TPX"/>
    <property type="match status" value="1"/>
</dbReference>
<dbReference type="InterPro" id="IPR013766">
    <property type="entry name" value="Thioredoxin_domain"/>
</dbReference>
<dbReference type="Gene3D" id="3.40.30.10">
    <property type="entry name" value="Glutaredoxin"/>
    <property type="match status" value="1"/>
</dbReference>
<proteinExistence type="inferred from homology"/>
<accession>A0A5B7SPJ2</accession>
<comment type="catalytic activity">
    <reaction evidence="6">
        <text>a hydroperoxide + [thioredoxin]-dithiol = an alcohol + [thioredoxin]-disulfide + H2O</text>
        <dbReference type="Rhea" id="RHEA:62620"/>
        <dbReference type="Rhea" id="RHEA-COMP:10698"/>
        <dbReference type="Rhea" id="RHEA-COMP:10700"/>
        <dbReference type="ChEBI" id="CHEBI:15377"/>
        <dbReference type="ChEBI" id="CHEBI:29950"/>
        <dbReference type="ChEBI" id="CHEBI:30879"/>
        <dbReference type="ChEBI" id="CHEBI:35924"/>
        <dbReference type="ChEBI" id="CHEBI:50058"/>
        <dbReference type="EC" id="1.11.1.24"/>
    </reaction>
</comment>
<evidence type="ECO:0000313" key="9">
    <source>
        <dbReference type="Proteomes" id="UP000310017"/>
    </source>
</evidence>
<dbReference type="InterPro" id="IPR050455">
    <property type="entry name" value="Tpx_Peroxidase_subfamily"/>
</dbReference>
<evidence type="ECO:0000256" key="6">
    <source>
        <dbReference type="HAMAP-Rule" id="MF_00269"/>
    </source>
</evidence>
<name>A0A5B7SPJ2_9FLAO</name>
<dbReference type="NCBIfam" id="NF001808">
    <property type="entry name" value="PRK00522.1"/>
    <property type="match status" value="1"/>
</dbReference>
<dbReference type="InterPro" id="IPR018219">
    <property type="entry name" value="Tpx_CS"/>
</dbReference>
<evidence type="ECO:0000256" key="2">
    <source>
        <dbReference type="ARBA" id="ARBA00022862"/>
    </source>
</evidence>
<comment type="function">
    <text evidence="6">Thiol-specific peroxidase that catalyzes the reduction of hydrogen peroxide and organic hydroperoxides to water and alcohols, respectively. Plays a role in cell protection against oxidative stress by detoxifying peroxides.</text>
</comment>
<feature type="active site" description="Cysteine sulfenic acid (-SOH) intermediate" evidence="6">
    <location>
        <position position="60"/>
    </location>
</feature>
<dbReference type="PANTHER" id="PTHR43110">
    <property type="entry name" value="THIOL PEROXIDASE"/>
    <property type="match status" value="1"/>
</dbReference>
<dbReference type="EC" id="1.11.1.24" evidence="6"/>
<dbReference type="InterPro" id="IPR013740">
    <property type="entry name" value="Redoxin"/>
</dbReference>
<evidence type="ECO:0000256" key="4">
    <source>
        <dbReference type="ARBA" id="ARBA00023157"/>
    </source>
</evidence>